<evidence type="ECO:0000256" key="6">
    <source>
        <dbReference type="ARBA" id="ARBA00023136"/>
    </source>
</evidence>
<accession>A0A2S0VPV7</accession>
<dbReference type="PANTHER" id="PTHR30566">
    <property type="entry name" value="YNAI-RELATED MECHANOSENSITIVE ION CHANNEL"/>
    <property type="match status" value="1"/>
</dbReference>
<dbReference type="Gene3D" id="1.10.287.1260">
    <property type="match status" value="1"/>
</dbReference>
<keyword evidence="12" id="KW-1185">Reference proteome</keyword>
<sequence length="361" mass="40704">MDKNTIFEEIASLFPSWLIDLSIVFILMAGLLFIKRIIFVQLMKLAARKRNDVTQLIIKSTKTPLDLVILCVGLVLGSRLYSNNGYIFSWMPDNGLTIVYKILLVLAVVLFIDRFVYELVRKFAKHSITLRNSRGVIQAISHGIVFGVGLLTLLSTLGISVTPIIASLGITSLAIALALRPTLENLFSGVQLIMDKPIRIGDFVELDSGEQGFVDKIGWRSTWIRMLPNNTVIIPNSVLSQSKVINYFYPEKELSVPVDVSVHYNSDLEFVEKVTLEVAKTVLTDHDWGVTDYETFVVYTSFGDSSVNFTVMLRAKEYFNRFWLKSAFIKALHKRYEQEGIVIPFPISAINLEQEGANKVL</sequence>
<organism evidence="11 12">
    <name type="scientific">Saccharobesus litoralis</name>
    <dbReference type="NCBI Taxonomy" id="2172099"/>
    <lineage>
        <taxon>Bacteria</taxon>
        <taxon>Pseudomonadati</taxon>
        <taxon>Pseudomonadota</taxon>
        <taxon>Gammaproteobacteria</taxon>
        <taxon>Alteromonadales</taxon>
        <taxon>Alteromonadaceae</taxon>
        <taxon>Saccharobesus</taxon>
    </lineage>
</organism>
<dbReference type="EMBL" id="CP026604">
    <property type="protein sequence ID" value="AWB66248.1"/>
    <property type="molecule type" value="Genomic_DNA"/>
</dbReference>
<dbReference type="Proteomes" id="UP000244441">
    <property type="component" value="Chromosome"/>
</dbReference>
<dbReference type="Gene3D" id="3.30.70.100">
    <property type="match status" value="1"/>
</dbReference>
<dbReference type="InterPro" id="IPR011066">
    <property type="entry name" value="MscS_channel_C_sf"/>
</dbReference>
<evidence type="ECO:0000256" key="3">
    <source>
        <dbReference type="ARBA" id="ARBA00022475"/>
    </source>
</evidence>
<feature type="transmembrane region" description="Helical" evidence="7">
    <location>
        <begin position="21"/>
        <end position="43"/>
    </location>
</feature>
<evidence type="ECO:0000313" key="12">
    <source>
        <dbReference type="Proteomes" id="UP000244441"/>
    </source>
</evidence>
<dbReference type="GO" id="GO:0005886">
    <property type="term" value="C:plasma membrane"/>
    <property type="evidence" value="ECO:0007669"/>
    <property type="project" value="UniProtKB-SubCell"/>
</dbReference>
<keyword evidence="6 7" id="KW-0472">Membrane</keyword>
<dbReference type="Pfam" id="PF21082">
    <property type="entry name" value="MS_channel_3rd"/>
    <property type="match status" value="1"/>
</dbReference>
<dbReference type="InterPro" id="IPR023408">
    <property type="entry name" value="MscS_beta-dom_sf"/>
</dbReference>
<dbReference type="SUPFAM" id="SSF82689">
    <property type="entry name" value="Mechanosensitive channel protein MscS (YggB), C-terminal domain"/>
    <property type="match status" value="1"/>
</dbReference>
<comment type="similarity">
    <text evidence="2">Belongs to the MscS (TC 1.A.23) family.</text>
</comment>
<dbReference type="InterPro" id="IPR010920">
    <property type="entry name" value="LSM_dom_sf"/>
</dbReference>
<comment type="subcellular location">
    <subcellularLocation>
        <location evidence="1">Cell membrane</location>
        <topology evidence="1">Multi-pass membrane protein</topology>
    </subcellularLocation>
</comment>
<dbReference type="InterPro" id="IPR049142">
    <property type="entry name" value="MS_channel_1st"/>
</dbReference>
<reference evidence="11 12" key="1">
    <citation type="submission" date="2018-01" db="EMBL/GenBank/DDBJ databases">
        <title>Genome sequence of a Cantenovulum-like bacteria.</title>
        <authorList>
            <person name="Tan W.R."/>
            <person name="Lau N.-S."/>
            <person name="Go F."/>
            <person name="Amirul A.-A.A."/>
        </authorList>
    </citation>
    <scope>NUCLEOTIDE SEQUENCE [LARGE SCALE GENOMIC DNA]</scope>
    <source>
        <strain evidence="11 12">CCB-QB4</strain>
    </source>
</reference>
<dbReference type="Pfam" id="PF00924">
    <property type="entry name" value="MS_channel_2nd"/>
    <property type="match status" value="1"/>
</dbReference>
<feature type="domain" description="Mechanosensitive ion channel MscS" evidence="8">
    <location>
        <begin position="183"/>
        <end position="247"/>
    </location>
</feature>
<evidence type="ECO:0000259" key="8">
    <source>
        <dbReference type="Pfam" id="PF00924"/>
    </source>
</evidence>
<keyword evidence="3" id="KW-1003">Cell membrane</keyword>
<evidence type="ECO:0000256" key="7">
    <source>
        <dbReference type="SAM" id="Phobius"/>
    </source>
</evidence>
<name>A0A2S0VPV7_9ALTE</name>
<protein>
    <submittedName>
        <fullName evidence="11">Mechanosensitive ion channel protein MscS</fullName>
    </submittedName>
</protein>
<proteinExistence type="inferred from homology"/>
<dbReference type="Gene3D" id="2.30.30.60">
    <property type="match status" value="1"/>
</dbReference>
<dbReference type="InterPro" id="IPR049278">
    <property type="entry name" value="MS_channel_C"/>
</dbReference>
<feature type="transmembrane region" description="Helical" evidence="7">
    <location>
        <begin position="136"/>
        <end position="154"/>
    </location>
</feature>
<dbReference type="InterPro" id="IPR011014">
    <property type="entry name" value="MscS_channel_TM-2"/>
</dbReference>
<feature type="domain" description="Mechanosensitive ion channel transmembrane helices 2/3" evidence="10">
    <location>
        <begin position="144"/>
        <end position="179"/>
    </location>
</feature>
<dbReference type="AlphaFoldDB" id="A0A2S0VPV7"/>
<dbReference type="SUPFAM" id="SSF82861">
    <property type="entry name" value="Mechanosensitive channel protein MscS (YggB), transmembrane region"/>
    <property type="match status" value="1"/>
</dbReference>
<gene>
    <name evidence="11" type="ORF">C2869_07290</name>
</gene>
<evidence type="ECO:0000256" key="5">
    <source>
        <dbReference type="ARBA" id="ARBA00022989"/>
    </source>
</evidence>
<dbReference type="SUPFAM" id="SSF50182">
    <property type="entry name" value="Sm-like ribonucleoproteins"/>
    <property type="match status" value="1"/>
</dbReference>
<evidence type="ECO:0000313" key="11">
    <source>
        <dbReference type="EMBL" id="AWB66248.1"/>
    </source>
</evidence>
<dbReference type="KEGG" id="cate:C2869_07290"/>
<dbReference type="InterPro" id="IPR006685">
    <property type="entry name" value="MscS_channel_2nd"/>
</dbReference>
<evidence type="ECO:0000256" key="1">
    <source>
        <dbReference type="ARBA" id="ARBA00004651"/>
    </source>
</evidence>
<dbReference type="RefSeq" id="WP_108602319.1">
    <property type="nucleotide sequence ID" value="NZ_CP026604.1"/>
</dbReference>
<evidence type="ECO:0000256" key="4">
    <source>
        <dbReference type="ARBA" id="ARBA00022692"/>
    </source>
</evidence>
<keyword evidence="4 7" id="KW-0812">Transmembrane</keyword>
<feature type="transmembrane region" description="Helical" evidence="7">
    <location>
        <begin position="98"/>
        <end position="116"/>
    </location>
</feature>
<evidence type="ECO:0000259" key="10">
    <source>
        <dbReference type="Pfam" id="PF21088"/>
    </source>
</evidence>
<feature type="domain" description="Mechanosensitive ion channel MscS C-terminal" evidence="9">
    <location>
        <begin position="258"/>
        <end position="342"/>
    </location>
</feature>
<dbReference type="GO" id="GO:0008381">
    <property type="term" value="F:mechanosensitive monoatomic ion channel activity"/>
    <property type="evidence" value="ECO:0007669"/>
    <property type="project" value="UniProtKB-ARBA"/>
</dbReference>
<evidence type="ECO:0000259" key="9">
    <source>
        <dbReference type="Pfam" id="PF21082"/>
    </source>
</evidence>
<feature type="transmembrane region" description="Helical" evidence="7">
    <location>
        <begin position="64"/>
        <end position="82"/>
    </location>
</feature>
<dbReference type="Pfam" id="PF21088">
    <property type="entry name" value="MS_channel_1st"/>
    <property type="match status" value="1"/>
</dbReference>
<keyword evidence="5 7" id="KW-1133">Transmembrane helix</keyword>
<dbReference type="PANTHER" id="PTHR30566:SF25">
    <property type="entry name" value="INNER MEMBRANE PROTEIN"/>
    <property type="match status" value="1"/>
</dbReference>
<dbReference type="OrthoDB" id="9799209at2"/>
<evidence type="ECO:0000256" key="2">
    <source>
        <dbReference type="ARBA" id="ARBA00008017"/>
    </source>
</evidence>